<accession>A0ABD1NLZ7</accession>
<evidence type="ECO:0000313" key="2">
    <source>
        <dbReference type="Proteomes" id="UP001603857"/>
    </source>
</evidence>
<dbReference type="EMBL" id="JBGMDY010000001">
    <property type="protein sequence ID" value="KAL2348893.1"/>
    <property type="molecule type" value="Genomic_DNA"/>
</dbReference>
<protein>
    <submittedName>
        <fullName evidence="1">Uncharacterized protein</fullName>
    </submittedName>
</protein>
<dbReference type="AlphaFoldDB" id="A0ABD1NLZ7"/>
<keyword evidence="2" id="KW-1185">Reference proteome</keyword>
<organism evidence="1 2">
    <name type="scientific">Flemingia macrophylla</name>
    <dbReference type="NCBI Taxonomy" id="520843"/>
    <lineage>
        <taxon>Eukaryota</taxon>
        <taxon>Viridiplantae</taxon>
        <taxon>Streptophyta</taxon>
        <taxon>Embryophyta</taxon>
        <taxon>Tracheophyta</taxon>
        <taxon>Spermatophyta</taxon>
        <taxon>Magnoliopsida</taxon>
        <taxon>eudicotyledons</taxon>
        <taxon>Gunneridae</taxon>
        <taxon>Pentapetalae</taxon>
        <taxon>rosids</taxon>
        <taxon>fabids</taxon>
        <taxon>Fabales</taxon>
        <taxon>Fabaceae</taxon>
        <taxon>Papilionoideae</taxon>
        <taxon>50 kb inversion clade</taxon>
        <taxon>NPAAA clade</taxon>
        <taxon>indigoferoid/millettioid clade</taxon>
        <taxon>Phaseoleae</taxon>
        <taxon>Flemingia</taxon>
    </lineage>
</organism>
<gene>
    <name evidence="1" type="ORF">Fmac_002893</name>
</gene>
<evidence type="ECO:0000313" key="1">
    <source>
        <dbReference type="EMBL" id="KAL2348893.1"/>
    </source>
</evidence>
<reference evidence="1 2" key="1">
    <citation type="submission" date="2024-08" db="EMBL/GenBank/DDBJ databases">
        <title>Insights into the chromosomal genome structure of Flemingia macrophylla.</title>
        <authorList>
            <person name="Ding Y."/>
            <person name="Zhao Y."/>
            <person name="Bi W."/>
            <person name="Wu M."/>
            <person name="Zhao G."/>
            <person name="Gong Y."/>
            <person name="Li W."/>
            <person name="Zhang P."/>
        </authorList>
    </citation>
    <scope>NUCLEOTIDE SEQUENCE [LARGE SCALE GENOMIC DNA]</scope>
    <source>
        <strain evidence="1">DYQJB</strain>
        <tissue evidence="1">Leaf</tissue>
    </source>
</reference>
<name>A0ABD1NLZ7_9FABA</name>
<comment type="caution">
    <text evidence="1">The sequence shown here is derived from an EMBL/GenBank/DDBJ whole genome shotgun (WGS) entry which is preliminary data.</text>
</comment>
<sequence>MATPCQGVTDDLKRKFKEQFTDDKEIGKLVENITAEYHQMLGDVKGQATLEQKLVDVKGQVTLKQMLGDALTDMDNV</sequence>
<proteinExistence type="predicted"/>
<dbReference type="Proteomes" id="UP001603857">
    <property type="component" value="Unassembled WGS sequence"/>
</dbReference>